<protein>
    <submittedName>
        <fullName evidence="2">Uncharacterized protein</fullName>
    </submittedName>
</protein>
<gene>
    <name evidence="2" type="ORF">SAPINGB_P000233</name>
</gene>
<dbReference type="GeneID" id="43579057"/>
<dbReference type="AlphaFoldDB" id="A0A5E8B2W9"/>
<dbReference type="SUPFAM" id="SSF48371">
    <property type="entry name" value="ARM repeat"/>
    <property type="match status" value="1"/>
</dbReference>
<feature type="compositionally biased region" description="Low complexity" evidence="1">
    <location>
        <begin position="1"/>
        <end position="42"/>
    </location>
</feature>
<feature type="region of interest" description="Disordered" evidence="1">
    <location>
        <begin position="1"/>
        <end position="68"/>
    </location>
</feature>
<dbReference type="EMBL" id="CABVLU010000001">
    <property type="protein sequence ID" value="VVT43962.1"/>
    <property type="molecule type" value="Genomic_DNA"/>
</dbReference>
<dbReference type="PANTHER" id="PTHR35711:SF1">
    <property type="entry name" value="ECTODERMAL, ISOFORM F"/>
    <property type="match status" value="1"/>
</dbReference>
<dbReference type="Proteomes" id="UP000398389">
    <property type="component" value="Unassembled WGS sequence"/>
</dbReference>
<reference evidence="2 3" key="1">
    <citation type="submission" date="2019-09" db="EMBL/GenBank/DDBJ databases">
        <authorList>
            <person name="Brejova B."/>
        </authorList>
    </citation>
    <scope>NUCLEOTIDE SEQUENCE [LARGE SCALE GENOMIC DNA]</scope>
</reference>
<sequence length="572" mass="62097">MDLQQHQQYQHQQQHQHQHQQQQQQQQQHQHQQQQQQQQQQQRPSPVQEMLSETGDGRKRRRTSTNYGANAGKKYVHWTDDQVERLSAYLMQHVEFATSPSMEACEAIKMKIFASETEVTPKRLFGKICNMRAAYRRNEAKLMTQSNNGLDLLPMSRTSSSTSSGDGARLTNTSDSASSLHTRQGVFTVPGDGRKRRMRRHYQMDNIYSEYDSKRQQQQQPNGGTGGGAGAGAVGSTATTSFMTYRKKGHASALIMSSPAGAGEEEEDVEGERRKPEGGIHFQSVNRYPGGEGGGSSAVVSAAATAAAAVAAAAVAGNGGNGGAPHYLVAPMTGGVGETRKLGRNGEEDDEEDDEDEEEDEDEDDEDEEEDEDEDDEEGYGTVREQLDSLVNDLHASLNEQRELWQQLMVGAISPSSNSEYTIFGRGTEKTGTTGGLRLGGVGEGVGVGGGGMGGMGEIEKTVLAGGEGQNMTRVLQEYLDRKLMQDAQIHKNIMGAVERVAKIQSAAQVKAARSLERVAVVLERVVKRSNGGGNGGDVNGNMNGNMNMNMNGNVNMNGNMNMNGHMNVNVL</sequence>
<keyword evidence="3" id="KW-1185">Reference proteome</keyword>
<feature type="region of interest" description="Disordered" evidence="1">
    <location>
        <begin position="146"/>
        <end position="197"/>
    </location>
</feature>
<dbReference type="PANTHER" id="PTHR35711">
    <property type="entry name" value="EXPRESSED PROTEIN"/>
    <property type="match status" value="1"/>
</dbReference>
<evidence type="ECO:0000313" key="3">
    <source>
        <dbReference type="Proteomes" id="UP000398389"/>
    </source>
</evidence>
<dbReference type="InterPro" id="IPR016024">
    <property type="entry name" value="ARM-type_fold"/>
</dbReference>
<feature type="region of interest" description="Disordered" evidence="1">
    <location>
        <begin position="336"/>
        <end position="381"/>
    </location>
</feature>
<feature type="region of interest" description="Disordered" evidence="1">
    <location>
        <begin position="210"/>
        <end position="233"/>
    </location>
</feature>
<proteinExistence type="predicted"/>
<name>A0A5E8B2W9_9ASCO</name>
<dbReference type="RefSeq" id="XP_031850848.1">
    <property type="nucleotide sequence ID" value="XM_031994957.1"/>
</dbReference>
<evidence type="ECO:0000313" key="2">
    <source>
        <dbReference type="EMBL" id="VVT43962.1"/>
    </source>
</evidence>
<evidence type="ECO:0000256" key="1">
    <source>
        <dbReference type="SAM" id="MobiDB-lite"/>
    </source>
</evidence>
<feature type="compositionally biased region" description="Acidic residues" evidence="1">
    <location>
        <begin position="347"/>
        <end position="379"/>
    </location>
</feature>
<feature type="region of interest" description="Disordered" evidence="1">
    <location>
        <begin position="259"/>
        <end position="297"/>
    </location>
</feature>
<feature type="compositionally biased region" description="Gly residues" evidence="1">
    <location>
        <begin position="223"/>
        <end position="233"/>
    </location>
</feature>
<accession>A0A5E8B2W9</accession>
<organism evidence="2 3">
    <name type="scientific">Magnusiomyces paraingens</name>
    <dbReference type="NCBI Taxonomy" id="2606893"/>
    <lineage>
        <taxon>Eukaryota</taxon>
        <taxon>Fungi</taxon>
        <taxon>Dikarya</taxon>
        <taxon>Ascomycota</taxon>
        <taxon>Saccharomycotina</taxon>
        <taxon>Dipodascomycetes</taxon>
        <taxon>Dipodascales</taxon>
        <taxon>Dipodascaceae</taxon>
        <taxon>Magnusiomyces</taxon>
    </lineage>
</organism>
<feature type="compositionally biased region" description="Polar residues" evidence="1">
    <location>
        <begin position="170"/>
        <end position="182"/>
    </location>
</feature>